<keyword evidence="1" id="KW-0732">Signal</keyword>
<feature type="signal peptide" evidence="1">
    <location>
        <begin position="1"/>
        <end position="19"/>
    </location>
</feature>
<dbReference type="Pfam" id="PF13146">
    <property type="entry name" value="TRL"/>
    <property type="match status" value="1"/>
</dbReference>
<gene>
    <name evidence="2" type="ORF">BES34_009595</name>
</gene>
<dbReference type="InterPro" id="IPR025113">
    <property type="entry name" value="TRL-like"/>
</dbReference>
<proteinExistence type="predicted"/>
<organism evidence="2 3">
    <name type="scientific">Leptospira inadai serovar Lyme</name>
    <dbReference type="NCBI Taxonomy" id="293084"/>
    <lineage>
        <taxon>Bacteria</taxon>
        <taxon>Pseudomonadati</taxon>
        <taxon>Spirochaetota</taxon>
        <taxon>Spirochaetia</taxon>
        <taxon>Leptospirales</taxon>
        <taxon>Leptospiraceae</taxon>
        <taxon>Leptospira</taxon>
    </lineage>
</organism>
<accession>A0ABX4YIQ1</accession>
<dbReference type="EMBL" id="MCRM02000008">
    <property type="protein sequence ID" value="PNV75140.1"/>
    <property type="molecule type" value="Genomic_DNA"/>
</dbReference>
<keyword evidence="3" id="KW-1185">Reference proteome</keyword>
<dbReference type="Proteomes" id="UP000094669">
    <property type="component" value="Unassembled WGS sequence"/>
</dbReference>
<feature type="chain" id="PRO_5047033902" evidence="1">
    <location>
        <begin position="20"/>
        <end position="111"/>
    </location>
</feature>
<comment type="caution">
    <text evidence="2">The sequence shown here is derived from an EMBL/GenBank/DDBJ whole genome shotgun (WGS) entry which is preliminary data.</text>
</comment>
<evidence type="ECO:0000313" key="3">
    <source>
        <dbReference type="Proteomes" id="UP000094669"/>
    </source>
</evidence>
<protein>
    <submittedName>
        <fullName evidence="2">TRL-like family protein</fullName>
    </submittedName>
</protein>
<name>A0ABX4YIQ1_9LEPT</name>
<dbReference type="RefSeq" id="WP_010411678.1">
    <property type="nucleotide sequence ID" value="NZ_MCRM02000008.1"/>
</dbReference>
<evidence type="ECO:0000313" key="2">
    <source>
        <dbReference type="EMBL" id="PNV75140.1"/>
    </source>
</evidence>
<sequence length="111" mass="12258">MKKAYYLFFIILSFTLWNCASSPFPALFYNSSEYHASGVMDSGPSDAKILKSGKSCGFNSIFTWLFYSNGEGNLEEAVKNGNITKVVLVDKSTFSILGIIIARNCVIVYGE</sequence>
<evidence type="ECO:0000256" key="1">
    <source>
        <dbReference type="SAM" id="SignalP"/>
    </source>
</evidence>
<reference evidence="2" key="1">
    <citation type="submission" date="2018-01" db="EMBL/GenBank/DDBJ databases">
        <title>Genomic characterization of Leptospira inadai serogroup Lyme isolated from captured rat in Brazil and comparative analysis with human reference strain.</title>
        <authorList>
            <person name="Moreno L.Z."/>
            <person name="Loureiro A.P."/>
            <person name="Miraglia F."/>
            <person name="Kremer F.S."/>
            <person name="Eslabao M.R."/>
            <person name="Dellagostin O.A."/>
            <person name="Lilenbaum W."/>
            <person name="Moreno A.M."/>
        </authorList>
    </citation>
    <scope>NUCLEOTIDE SEQUENCE [LARGE SCALE GENOMIC DNA]</scope>
    <source>
        <strain evidence="2">M34/99</strain>
    </source>
</reference>